<dbReference type="EMBL" id="GL433850">
    <property type="protein sequence ID" value="EFN53622.1"/>
    <property type="molecule type" value="Genomic_DNA"/>
</dbReference>
<feature type="compositionally biased region" description="Low complexity" evidence="2">
    <location>
        <begin position="743"/>
        <end position="752"/>
    </location>
</feature>
<feature type="region of interest" description="Disordered" evidence="2">
    <location>
        <begin position="531"/>
        <end position="563"/>
    </location>
</feature>
<dbReference type="PANTHER" id="PTHR43941">
    <property type="entry name" value="STRUCTURAL MAINTENANCE OF CHROMOSOMES PROTEIN 2"/>
    <property type="match status" value="1"/>
</dbReference>
<dbReference type="RefSeq" id="XP_005845724.1">
    <property type="nucleotide sequence ID" value="XM_005845662.1"/>
</dbReference>
<accession>E1ZK26</accession>
<gene>
    <name evidence="3" type="ORF">CHLNCDRAFT_136304</name>
</gene>
<dbReference type="eggNOG" id="ENOG502SY8Z">
    <property type="taxonomic scope" value="Eukaryota"/>
</dbReference>
<evidence type="ECO:0000313" key="3">
    <source>
        <dbReference type="EMBL" id="EFN53622.1"/>
    </source>
</evidence>
<feature type="compositionally biased region" description="Low complexity" evidence="2">
    <location>
        <begin position="668"/>
        <end position="681"/>
    </location>
</feature>
<evidence type="ECO:0000313" key="4">
    <source>
        <dbReference type="Proteomes" id="UP000008141"/>
    </source>
</evidence>
<name>E1ZK26_CHLVA</name>
<feature type="coiled-coil region" evidence="1">
    <location>
        <begin position="249"/>
        <end position="322"/>
    </location>
</feature>
<dbReference type="Proteomes" id="UP000008141">
    <property type="component" value="Unassembled WGS sequence"/>
</dbReference>
<keyword evidence="1" id="KW-0175">Coiled coil</keyword>
<feature type="region of interest" description="Disordered" evidence="2">
    <location>
        <begin position="344"/>
        <end position="371"/>
    </location>
</feature>
<evidence type="ECO:0000256" key="1">
    <source>
        <dbReference type="SAM" id="Coils"/>
    </source>
</evidence>
<feature type="region of interest" description="Disordered" evidence="2">
    <location>
        <begin position="425"/>
        <end position="494"/>
    </location>
</feature>
<feature type="region of interest" description="Disordered" evidence="2">
    <location>
        <begin position="742"/>
        <end position="762"/>
    </location>
</feature>
<dbReference type="InParanoid" id="E1ZK26"/>
<keyword evidence="4" id="KW-1185">Reference proteome</keyword>
<dbReference type="KEGG" id="cvr:CHLNCDRAFT_136304"/>
<dbReference type="OMA" id="CFFATSA"/>
<feature type="region of interest" description="Disordered" evidence="2">
    <location>
        <begin position="89"/>
        <end position="116"/>
    </location>
</feature>
<dbReference type="AlphaFoldDB" id="E1ZK26"/>
<dbReference type="GeneID" id="17353218"/>
<protein>
    <submittedName>
        <fullName evidence="3">Uncharacterized protein</fullName>
    </submittedName>
</protein>
<sequence length="762" mass="78747">MGYLDTLDPRRRARVLQLGGAAAAAPRRGAAAAATAGLAAAGAPPAQLLSPAEVSRLRVRERSLAEENASLRSNLQALLARTKALDRELQAQRHASQQREQRAAERHAAAAAQQEEQLQRQRRALLDLAAAAESLARENAEQHARLVALQDENAAGSRSRALQQERLAGLQSVCLQLDQQAAGGSISIDGGGTGSGGGGQHAELLQQLTSTLRALGPANGATAAGAGKLPPAVAAGKAEAAARGLPTDLRLALREVEALRRQRQGLEGRLRAAEAQAARLHAERQELQQSLARERHAAAAATAELQRQLKAARERVEGMARSCGEKDGALEQRDRYVAQLERRLLQRGQPAAGRRRSSGGGGGNGSGAGCTSAAAASRLVAEALSAGCGGRVPACEQVMPEAGCAPRSQHAAATATLSPSLLSLAALSPEPGSSGTDWQRRQQAGHANRREQQQQQQQPGLPAGLDGCQQGEAEECSPGADSTIPADSPRRDLLPPRRLRWALDLSSQLEQQEQQEEEEGDAEEEAWCDYRLGSPPEESPMPGRHRGSGFGGMSGRQQHCSQCDAGISSNPLFSFRPQPAAAGSEPAPAAFLAAGGCGGGGHTSSFHNELFCAAPHGGAPPLHPASQRGAATVSEGEGAEEQQLPARMPSGEFPSVSALLEALTPGSQPAAAGPLQEQAAAGAGGQMGSAAVPGRTAEPQPLATAACQPDAGSRPDSGATDAAVERRLQEAVACFFATSALKQAPDQHQQGQQAGGGPAGRW</sequence>
<evidence type="ECO:0000256" key="2">
    <source>
        <dbReference type="SAM" id="MobiDB-lite"/>
    </source>
</evidence>
<organism evidence="4">
    <name type="scientific">Chlorella variabilis</name>
    <name type="common">Green alga</name>
    <dbReference type="NCBI Taxonomy" id="554065"/>
    <lineage>
        <taxon>Eukaryota</taxon>
        <taxon>Viridiplantae</taxon>
        <taxon>Chlorophyta</taxon>
        <taxon>core chlorophytes</taxon>
        <taxon>Trebouxiophyceae</taxon>
        <taxon>Chlorellales</taxon>
        <taxon>Chlorellaceae</taxon>
        <taxon>Chlorella clade</taxon>
        <taxon>Chlorella</taxon>
    </lineage>
</organism>
<feature type="region of interest" description="Disordered" evidence="2">
    <location>
        <begin position="618"/>
        <end position="652"/>
    </location>
</feature>
<dbReference type="PANTHER" id="PTHR43941:SF1">
    <property type="entry name" value="STRUCTURAL MAINTENANCE OF CHROMOSOMES PROTEIN 2"/>
    <property type="match status" value="1"/>
</dbReference>
<feature type="compositionally biased region" description="Gly residues" evidence="2">
    <location>
        <begin position="753"/>
        <end position="762"/>
    </location>
</feature>
<reference evidence="3 4" key="1">
    <citation type="journal article" date="2010" name="Plant Cell">
        <title>The Chlorella variabilis NC64A genome reveals adaptation to photosymbiosis, coevolution with viruses, and cryptic sex.</title>
        <authorList>
            <person name="Blanc G."/>
            <person name="Duncan G."/>
            <person name="Agarkova I."/>
            <person name="Borodovsky M."/>
            <person name="Gurnon J."/>
            <person name="Kuo A."/>
            <person name="Lindquist E."/>
            <person name="Lucas S."/>
            <person name="Pangilinan J."/>
            <person name="Polle J."/>
            <person name="Salamov A."/>
            <person name="Terry A."/>
            <person name="Yamada T."/>
            <person name="Dunigan D.D."/>
            <person name="Grigoriev I.V."/>
            <person name="Claverie J.M."/>
            <person name="Van Etten J.L."/>
        </authorList>
    </citation>
    <scope>NUCLEOTIDE SEQUENCE [LARGE SCALE GENOMIC DNA]</scope>
    <source>
        <strain evidence="3 4">NC64A</strain>
    </source>
</reference>
<feature type="compositionally biased region" description="Gly residues" evidence="2">
    <location>
        <begin position="358"/>
        <end position="368"/>
    </location>
</feature>
<proteinExistence type="predicted"/>
<feature type="region of interest" description="Disordered" evidence="2">
    <location>
        <begin position="666"/>
        <end position="724"/>
    </location>
</feature>
<feature type="compositionally biased region" description="Basic and acidic residues" evidence="2">
    <location>
        <begin position="89"/>
        <end position="108"/>
    </location>
</feature>